<dbReference type="Gene3D" id="2.40.160.210">
    <property type="entry name" value="Acyl-CoA thioesterase, double hotdog domain"/>
    <property type="match status" value="1"/>
</dbReference>
<accession>A0ABT3A966</accession>
<evidence type="ECO:0000313" key="6">
    <source>
        <dbReference type="Proteomes" id="UP001652504"/>
    </source>
</evidence>
<dbReference type="InterPro" id="IPR029069">
    <property type="entry name" value="HotDog_dom_sf"/>
</dbReference>
<dbReference type="PANTHER" id="PTHR11066">
    <property type="entry name" value="ACYL-COA THIOESTERASE"/>
    <property type="match status" value="1"/>
</dbReference>
<gene>
    <name evidence="5" type="ORF">OE749_10970</name>
</gene>
<dbReference type="InterPro" id="IPR049449">
    <property type="entry name" value="TesB_ACOT8-like_N"/>
</dbReference>
<dbReference type="CDD" id="cd03445">
    <property type="entry name" value="Thioesterase_II_repeat2"/>
    <property type="match status" value="1"/>
</dbReference>
<dbReference type="InterPro" id="IPR042171">
    <property type="entry name" value="Acyl-CoA_hotdog"/>
</dbReference>
<dbReference type="PANTHER" id="PTHR11066:SF34">
    <property type="entry name" value="ACYL-COENZYME A THIOESTERASE 8"/>
    <property type="match status" value="1"/>
</dbReference>
<evidence type="ECO:0000256" key="1">
    <source>
        <dbReference type="ARBA" id="ARBA00006538"/>
    </source>
</evidence>
<evidence type="ECO:0000313" key="5">
    <source>
        <dbReference type="EMBL" id="MCV2885213.1"/>
    </source>
</evidence>
<protein>
    <submittedName>
        <fullName evidence="5">Thioesterase family protein</fullName>
    </submittedName>
</protein>
<dbReference type="EMBL" id="JAOWKX010000005">
    <property type="protein sequence ID" value="MCV2885213.1"/>
    <property type="molecule type" value="Genomic_DNA"/>
</dbReference>
<organism evidence="5 6">
    <name type="scientific">Fluctibacter corallii</name>
    <dbReference type="NCBI Taxonomy" id="2984329"/>
    <lineage>
        <taxon>Bacteria</taxon>
        <taxon>Pseudomonadati</taxon>
        <taxon>Pseudomonadota</taxon>
        <taxon>Gammaproteobacteria</taxon>
        <taxon>Alteromonadales</taxon>
        <taxon>Alteromonadaceae</taxon>
        <taxon>Fluctibacter</taxon>
    </lineage>
</organism>
<dbReference type="Proteomes" id="UP001652504">
    <property type="component" value="Unassembled WGS sequence"/>
</dbReference>
<comment type="caution">
    <text evidence="5">The sequence shown here is derived from an EMBL/GenBank/DDBJ whole genome shotgun (WGS) entry which is preliminary data.</text>
</comment>
<evidence type="ECO:0000259" key="3">
    <source>
        <dbReference type="Pfam" id="PF13622"/>
    </source>
</evidence>
<dbReference type="Pfam" id="PF20789">
    <property type="entry name" value="4HBT_3C"/>
    <property type="match status" value="1"/>
</dbReference>
<sequence length="269" mass="30150">MHIDELLTQVRQHIESPEQMPTMLVPKDWSQGRTLYGGVSAALAYEAMRVSIHADRLLRSFNCNFVGPIEPDAPFEVKVEILREGKNASQILARIVQNGNVSLLAQASFGVPRKSKVTVANNDKHTMALPKKAKFIPQIPKLTPKFLRHFELAIDSGKLPFTGSKDHHIHGWMRYKKAPATITDAHLIGLIDAWPPTVLQMLKWPAPASTMSWNVEFIHPHAEFKADGWFAYQVDTRQAADGYGHTEANIWDENGDLIAISRQAVAIFD</sequence>
<dbReference type="InterPro" id="IPR003703">
    <property type="entry name" value="Acyl_CoA_thio"/>
</dbReference>
<proteinExistence type="inferred from homology"/>
<evidence type="ECO:0000259" key="4">
    <source>
        <dbReference type="Pfam" id="PF20789"/>
    </source>
</evidence>
<evidence type="ECO:0000256" key="2">
    <source>
        <dbReference type="ARBA" id="ARBA00022801"/>
    </source>
</evidence>
<dbReference type="Pfam" id="PF13622">
    <property type="entry name" value="4HBT_3"/>
    <property type="match status" value="1"/>
</dbReference>
<comment type="similarity">
    <text evidence="1">Belongs to the C/M/P thioester hydrolase family.</text>
</comment>
<feature type="domain" description="Acyl-CoA thioesterase-like N-terminal HotDog" evidence="3">
    <location>
        <begin position="26"/>
        <end position="110"/>
    </location>
</feature>
<feature type="domain" description="Acyl-CoA thioesterase-like C-terminal" evidence="4">
    <location>
        <begin position="134"/>
        <end position="266"/>
    </location>
</feature>
<dbReference type="InterPro" id="IPR049450">
    <property type="entry name" value="ACOT8-like_C"/>
</dbReference>
<dbReference type="RefSeq" id="WP_263712683.1">
    <property type="nucleotide sequence ID" value="NZ_JAOWKX010000005.1"/>
</dbReference>
<dbReference type="SUPFAM" id="SSF54637">
    <property type="entry name" value="Thioesterase/thiol ester dehydrase-isomerase"/>
    <property type="match status" value="2"/>
</dbReference>
<keyword evidence="6" id="KW-1185">Reference proteome</keyword>
<name>A0ABT3A966_9ALTE</name>
<keyword evidence="2" id="KW-0378">Hydrolase</keyword>
<reference evidence="5 6" key="1">
    <citation type="submission" date="2022-10" db="EMBL/GenBank/DDBJ databases">
        <title>Aestuariibacter sp. AA17 isolated from Montipora capitata coral fragment.</title>
        <authorList>
            <person name="Emsley S.A."/>
            <person name="Pfannmuller K.M."/>
            <person name="Loughran R.M."/>
            <person name="Shlafstein M."/>
            <person name="Papke E."/>
            <person name="Saw J.H."/>
            <person name="Ushijima B."/>
            <person name="Videau P."/>
        </authorList>
    </citation>
    <scope>NUCLEOTIDE SEQUENCE [LARGE SCALE GENOMIC DNA]</scope>
    <source>
        <strain evidence="5 6">AA17</strain>
    </source>
</reference>